<evidence type="ECO:0000259" key="8">
    <source>
        <dbReference type="PROSITE" id="PS50850"/>
    </source>
</evidence>
<dbReference type="Pfam" id="PF07690">
    <property type="entry name" value="MFS_1"/>
    <property type="match status" value="1"/>
</dbReference>
<feature type="transmembrane region" description="Helical" evidence="7">
    <location>
        <begin position="174"/>
        <end position="197"/>
    </location>
</feature>
<feature type="transmembrane region" description="Helical" evidence="7">
    <location>
        <begin position="56"/>
        <end position="78"/>
    </location>
</feature>
<gene>
    <name evidence="9" type="ORF">CUU66_06375</name>
</gene>
<feature type="transmembrane region" description="Helical" evidence="7">
    <location>
        <begin position="385"/>
        <end position="406"/>
    </location>
</feature>
<feature type="transmembrane region" description="Helical" evidence="7">
    <location>
        <begin position="90"/>
        <end position="115"/>
    </location>
</feature>
<dbReference type="GO" id="GO:0005886">
    <property type="term" value="C:plasma membrane"/>
    <property type="evidence" value="ECO:0007669"/>
    <property type="project" value="UniProtKB-SubCell"/>
</dbReference>
<feature type="transmembrane region" description="Helical" evidence="7">
    <location>
        <begin position="218"/>
        <end position="243"/>
    </location>
</feature>
<feature type="transmembrane region" description="Helical" evidence="7">
    <location>
        <begin position="263"/>
        <end position="282"/>
    </location>
</feature>
<evidence type="ECO:0000256" key="6">
    <source>
        <dbReference type="ARBA" id="ARBA00023136"/>
    </source>
</evidence>
<evidence type="ECO:0000256" key="3">
    <source>
        <dbReference type="ARBA" id="ARBA00022475"/>
    </source>
</evidence>
<dbReference type="SUPFAM" id="SSF103473">
    <property type="entry name" value="MFS general substrate transporter"/>
    <property type="match status" value="1"/>
</dbReference>
<keyword evidence="5 7" id="KW-1133">Transmembrane helix</keyword>
<comment type="caution">
    <text evidence="9">The sequence shown here is derived from an EMBL/GenBank/DDBJ whole genome shotgun (WGS) entry which is preliminary data.</text>
</comment>
<dbReference type="Proteomes" id="UP000234748">
    <property type="component" value="Unassembled WGS sequence"/>
</dbReference>
<keyword evidence="3" id="KW-1003">Cell membrane</keyword>
<reference evidence="9 10" key="1">
    <citation type="submission" date="2017-11" db="EMBL/GenBank/DDBJ databases">
        <title>Comparitive Functional Genomics of Dry Heat Resistant strains isolated from the Viking Spacecraft.</title>
        <authorList>
            <person name="Seuylemezian A."/>
            <person name="Cooper K."/>
            <person name="Vaishampayan P."/>
        </authorList>
    </citation>
    <scope>NUCLEOTIDE SEQUENCE [LARGE SCALE GENOMIC DNA]</scope>
    <source>
        <strain evidence="9 10">V1-29</strain>
    </source>
</reference>
<dbReference type="PANTHER" id="PTHR43266:SF2">
    <property type="entry name" value="MAJOR FACILITATOR SUPERFAMILY (MFS) PROFILE DOMAIN-CONTAINING PROTEIN"/>
    <property type="match status" value="1"/>
</dbReference>
<evidence type="ECO:0000256" key="4">
    <source>
        <dbReference type="ARBA" id="ARBA00022692"/>
    </source>
</evidence>
<dbReference type="PANTHER" id="PTHR43266">
    <property type="entry name" value="MACROLIDE-EFFLUX PROTEIN"/>
    <property type="match status" value="1"/>
</dbReference>
<evidence type="ECO:0000256" key="5">
    <source>
        <dbReference type="ARBA" id="ARBA00022989"/>
    </source>
</evidence>
<feature type="transmembrane region" description="Helical" evidence="7">
    <location>
        <begin position="20"/>
        <end position="44"/>
    </location>
</feature>
<dbReference type="InterPro" id="IPR036259">
    <property type="entry name" value="MFS_trans_sf"/>
</dbReference>
<accession>A0A2N5M8T1</accession>
<dbReference type="CDD" id="cd06173">
    <property type="entry name" value="MFS_MefA_like"/>
    <property type="match status" value="1"/>
</dbReference>
<evidence type="ECO:0000313" key="10">
    <source>
        <dbReference type="Proteomes" id="UP000234748"/>
    </source>
</evidence>
<evidence type="ECO:0000256" key="7">
    <source>
        <dbReference type="SAM" id="Phobius"/>
    </source>
</evidence>
<keyword evidence="2" id="KW-0813">Transport</keyword>
<dbReference type="PROSITE" id="PS50850">
    <property type="entry name" value="MFS"/>
    <property type="match status" value="1"/>
</dbReference>
<feature type="transmembrane region" description="Helical" evidence="7">
    <location>
        <begin position="357"/>
        <end position="379"/>
    </location>
</feature>
<dbReference type="Gene3D" id="1.20.1250.20">
    <property type="entry name" value="MFS general substrate transporter like domains"/>
    <property type="match status" value="1"/>
</dbReference>
<evidence type="ECO:0000256" key="1">
    <source>
        <dbReference type="ARBA" id="ARBA00004651"/>
    </source>
</evidence>
<feature type="domain" description="Major facilitator superfamily (MFS) profile" evidence="8">
    <location>
        <begin position="1"/>
        <end position="411"/>
    </location>
</feature>
<comment type="subcellular location">
    <subcellularLocation>
        <location evidence="1">Cell membrane</location>
        <topology evidence="1">Multi-pass membrane protein</topology>
    </subcellularLocation>
</comment>
<keyword evidence="4 7" id="KW-0812">Transmembrane</keyword>
<dbReference type="InterPro" id="IPR011701">
    <property type="entry name" value="MFS"/>
</dbReference>
<sequence>MSFYLGDEKMKALFKSKEYVYLISSQVVSSLGDWLDILALMALVSINWQASPMEMTYLMLCFSVPMIVFGPFAGVLADKYDRKKLMIISDIVRAIMVFGVVFAPSLWTVYILLFIKSSFSALFFPSKNGKIKEIVSEEHMQQAVSLSSMIDNGSKIIGPMISGLVVASVGVKPAFYIDAATFLISAVLLLGMNSSNIEKVKENKNVKKAGMFKEMKAGFAFIKTMPAVLFGLLILSSALLVLQIADTQIMILLREIPGEPVNLVGYAMSASGAGMFVMSAYLGKKEISSVNGYLAFGAIGVGAAFASIVFLVNLPIITLNIVMPAVFFLAGFAAASVFIPFNVMAQKNTPVHMSGRTFGTINSVATAASIIGMILGGVLVEGIGVKAAFILSGGLLVLIGIGTAIVKPGIKGSVTFAESEPGIQREA</sequence>
<dbReference type="InterPro" id="IPR020846">
    <property type="entry name" value="MFS_dom"/>
</dbReference>
<protein>
    <submittedName>
        <fullName evidence="9">MFS transporter</fullName>
    </submittedName>
</protein>
<dbReference type="OrthoDB" id="9775268at2"/>
<feature type="transmembrane region" description="Helical" evidence="7">
    <location>
        <begin position="322"/>
        <end position="345"/>
    </location>
</feature>
<evidence type="ECO:0000313" key="9">
    <source>
        <dbReference type="EMBL" id="PLT30774.1"/>
    </source>
</evidence>
<evidence type="ECO:0000256" key="2">
    <source>
        <dbReference type="ARBA" id="ARBA00022448"/>
    </source>
</evidence>
<dbReference type="AlphaFoldDB" id="A0A2N5M8T1"/>
<keyword evidence="6 7" id="KW-0472">Membrane</keyword>
<proteinExistence type="predicted"/>
<dbReference type="InterPro" id="IPR022324">
    <property type="entry name" value="Bacilysin_exporter_BacE_put"/>
</dbReference>
<dbReference type="EMBL" id="PGUY01000017">
    <property type="protein sequence ID" value="PLT30774.1"/>
    <property type="molecule type" value="Genomic_DNA"/>
</dbReference>
<keyword evidence="10" id="KW-1185">Reference proteome</keyword>
<dbReference type="PRINTS" id="PR01988">
    <property type="entry name" value="EXPORTERBACE"/>
</dbReference>
<organism evidence="9 10">
    <name type="scientific">Peribacillus deserti</name>
    <dbReference type="NCBI Taxonomy" id="673318"/>
    <lineage>
        <taxon>Bacteria</taxon>
        <taxon>Bacillati</taxon>
        <taxon>Bacillota</taxon>
        <taxon>Bacilli</taxon>
        <taxon>Bacillales</taxon>
        <taxon>Bacillaceae</taxon>
        <taxon>Peribacillus</taxon>
    </lineage>
</organism>
<name>A0A2N5M8T1_9BACI</name>
<dbReference type="GO" id="GO:0022857">
    <property type="term" value="F:transmembrane transporter activity"/>
    <property type="evidence" value="ECO:0007669"/>
    <property type="project" value="InterPro"/>
</dbReference>
<feature type="transmembrane region" description="Helical" evidence="7">
    <location>
        <begin position="294"/>
        <end position="316"/>
    </location>
</feature>